<dbReference type="Gene3D" id="1.10.287.2250">
    <property type="match status" value="3"/>
</dbReference>
<dbReference type="Pfam" id="PF08246">
    <property type="entry name" value="Inhibitor_I29"/>
    <property type="match status" value="3"/>
</dbReference>
<reference evidence="2" key="1">
    <citation type="submission" date="2023-08" db="EMBL/GenBank/DDBJ databases">
        <title>Chromosome-level Genome Assembly of mud carp (Cirrhinus molitorella).</title>
        <authorList>
            <person name="Liu H."/>
        </authorList>
    </citation>
    <scope>NUCLEOTIDE SEQUENCE</scope>
    <source>
        <strain evidence="2">Prfri</strain>
        <tissue evidence="2">Muscle</tissue>
    </source>
</reference>
<dbReference type="InterPro" id="IPR038765">
    <property type="entry name" value="Papain-like_cys_pep_sf"/>
</dbReference>
<proteinExistence type="predicted"/>
<dbReference type="SUPFAM" id="SSF54001">
    <property type="entry name" value="Cysteine proteinases"/>
    <property type="match status" value="3"/>
</dbReference>
<name>A0AA88TLF0_9TELE</name>
<comment type="caution">
    <text evidence="2">The sequence shown here is derived from an EMBL/GenBank/DDBJ whole genome shotgun (WGS) entry which is preliminary data.</text>
</comment>
<gene>
    <name evidence="2" type="ORF">Q8A67_015184</name>
</gene>
<sequence>MYHVKGELSSPYFDIKEPFEAWYDLEGNRSRIDYQDGTVHTFLIGNDLDYGAIYTITPVTNETEIQAIKCFQLKGAKEDPIRPQAALPDLQGFEKSITQAGHKKNTYRLWVTRPEGKDSLAIPHRFEMEGFNTLLESHNDKYTIDYSDFSPQTESDVFIRPGEMTCEEFPDPVEERQILANPIQDYVSTSPVSHAHRLFGPFKENFERQYESEKEHKERENNFVHTLRFVHSTNRAGLTYSTGINEFADWTKEELAMMTGGELSSPYLEIKEPFEAWYDLEGNRSRIDYQDGTVRTFLIGNDLDYGAIYTITPVTNETEIQAIKCFQLKGTKEDPIHPQAALPDLQGFEFEKMENLADVLCEVWKSVTQAGHKKNTYRLWVTRPEGKDSLAIPHRFEMEGFNTLLESHNDKYTIDYSDFSPQTESDVFIRPGEMTCEEFPDPVEERQILANPIQDYVSTSPVSHAHRLFGPFKEKFERQYESEKEHEERENNFVHTLRFVHSTNRAGLTYSTRINNFADWTKEELAMMTGGELSSPYLEIKEPFEAWYDLEGNRSRIDYQDGTVRTFLIGNDLDYGAIYTITPVTNETEIQAIKCFQLKGTKEDPIRPQAALPDLQGFEFEKMENLADVLCEVWKSVTQAGHKKNTYRLWVTRPEGKDSLAIPHRFEMEGFNTLLESHNDKYTIDYSDFSPQTESDVFIRPGEMTCEEFPDPVEERQILANPIQDYVSTSPVSHAHRLFGPFKEKFERQYESEKEHEERENNFVHTLRFVHSTNRAGLTYSTGINEFADWTKEELAMMTGGILPPE</sequence>
<feature type="domain" description="Cathepsin propeptide inhibitor" evidence="1">
    <location>
        <begin position="739"/>
        <end position="795"/>
    </location>
</feature>
<evidence type="ECO:0000259" key="1">
    <source>
        <dbReference type="SMART" id="SM00848"/>
    </source>
</evidence>
<dbReference type="Proteomes" id="UP001187343">
    <property type="component" value="Unassembled WGS sequence"/>
</dbReference>
<dbReference type="InterPro" id="IPR013201">
    <property type="entry name" value="Prot_inhib_I29"/>
</dbReference>
<evidence type="ECO:0000313" key="2">
    <source>
        <dbReference type="EMBL" id="KAK2886956.1"/>
    </source>
</evidence>
<dbReference type="AlphaFoldDB" id="A0AA88TLF0"/>
<dbReference type="SMART" id="SM00848">
    <property type="entry name" value="Inhibitor_I29"/>
    <property type="match status" value="3"/>
</dbReference>
<feature type="domain" description="Cathepsin propeptide inhibitor" evidence="1">
    <location>
        <begin position="469"/>
        <end position="525"/>
    </location>
</feature>
<dbReference type="FunFam" id="1.10.287.2250:FF:000004">
    <property type="entry name" value="Si:dkey-267n13.1"/>
    <property type="match status" value="3"/>
</dbReference>
<keyword evidence="3" id="KW-1185">Reference proteome</keyword>
<organism evidence="2 3">
    <name type="scientific">Cirrhinus molitorella</name>
    <name type="common">mud carp</name>
    <dbReference type="NCBI Taxonomy" id="172907"/>
    <lineage>
        <taxon>Eukaryota</taxon>
        <taxon>Metazoa</taxon>
        <taxon>Chordata</taxon>
        <taxon>Craniata</taxon>
        <taxon>Vertebrata</taxon>
        <taxon>Euteleostomi</taxon>
        <taxon>Actinopterygii</taxon>
        <taxon>Neopterygii</taxon>
        <taxon>Teleostei</taxon>
        <taxon>Ostariophysi</taxon>
        <taxon>Cypriniformes</taxon>
        <taxon>Cyprinidae</taxon>
        <taxon>Labeoninae</taxon>
        <taxon>Labeonini</taxon>
        <taxon>Cirrhinus</taxon>
    </lineage>
</organism>
<accession>A0AA88TLF0</accession>
<feature type="domain" description="Cathepsin propeptide inhibitor" evidence="1">
    <location>
        <begin position="199"/>
        <end position="255"/>
    </location>
</feature>
<protein>
    <recommendedName>
        <fullName evidence="1">Cathepsin propeptide inhibitor domain-containing protein</fullName>
    </recommendedName>
</protein>
<dbReference type="EMBL" id="JAUYZG010000015">
    <property type="protein sequence ID" value="KAK2886956.1"/>
    <property type="molecule type" value="Genomic_DNA"/>
</dbReference>
<evidence type="ECO:0000313" key="3">
    <source>
        <dbReference type="Proteomes" id="UP001187343"/>
    </source>
</evidence>